<dbReference type="EMBL" id="LZLM01000011">
    <property type="protein sequence ID" value="OBJ90372.1"/>
    <property type="molecule type" value="Genomic_DNA"/>
</dbReference>
<comment type="caution">
    <text evidence="1">The sequence shown here is derived from an EMBL/GenBank/DDBJ whole genome shotgun (WGS) entry which is preliminary data.</text>
</comment>
<accession>A0A1A3KYR8</accession>
<gene>
    <name evidence="1" type="ORF">A5640_24800</name>
</gene>
<reference evidence="1 2" key="1">
    <citation type="submission" date="2016-06" db="EMBL/GenBank/DDBJ databases">
        <authorList>
            <person name="Kjaerup R.B."/>
            <person name="Dalgaard T.S."/>
            <person name="Juul-Madsen H.R."/>
        </authorList>
    </citation>
    <scope>NUCLEOTIDE SEQUENCE [LARGE SCALE GENOMIC DNA]</scope>
    <source>
        <strain evidence="1 2">1276495.2</strain>
    </source>
</reference>
<dbReference type="Proteomes" id="UP000093925">
    <property type="component" value="Unassembled WGS sequence"/>
</dbReference>
<proteinExistence type="predicted"/>
<evidence type="ECO:0000313" key="1">
    <source>
        <dbReference type="EMBL" id="OBJ90372.1"/>
    </source>
</evidence>
<protein>
    <submittedName>
        <fullName evidence="1">Uncharacterized protein</fullName>
    </submittedName>
</protein>
<name>A0A1A3KYR8_MYCAS</name>
<sequence length="73" mass="7647">MNAAVLRMQLICVLARASGPVTTSAARIALSDKRCGRERPIVAEELSAAWSSWRTGASYAGCVINQAGLPTGN</sequence>
<organism evidence="1 2">
    <name type="scientific">Mycobacterium asiaticum</name>
    <dbReference type="NCBI Taxonomy" id="1790"/>
    <lineage>
        <taxon>Bacteria</taxon>
        <taxon>Bacillati</taxon>
        <taxon>Actinomycetota</taxon>
        <taxon>Actinomycetes</taxon>
        <taxon>Mycobacteriales</taxon>
        <taxon>Mycobacteriaceae</taxon>
        <taxon>Mycobacterium</taxon>
    </lineage>
</organism>
<dbReference type="RefSeq" id="WP_065138128.1">
    <property type="nucleotide sequence ID" value="NZ_LZLM01000011.1"/>
</dbReference>
<evidence type="ECO:0000313" key="2">
    <source>
        <dbReference type="Proteomes" id="UP000093925"/>
    </source>
</evidence>
<dbReference type="AlphaFoldDB" id="A0A1A3KYR8"/>